<dbReference type="AlphaFoldDB" id="A0A0K1Q6K2"/>
<keyword evidence="2" id="KW-0812">Transmembrane</keyword>
<evidence type="ECO:0000256" key="2">
    <source>
        <dbReference type="SAM" id="Phobius"/>
    </source>
</evidence>
<feature type="compositionally biased region" description="Pro residues" evidence="1">
    <location>
        <begin position="370"/>
        <end position="379"/>
    </location>
</feature>
<keyword evidence="2" id="KW-0472">Membrane</keyword>
<evidence type="ECO:0000256" key="1">
    <source>
        <dbReference type="SAM" id="MobiDB-lite"/>
    </source>
</evidence>
<feature type="compositionally biased region" description="Pro residues" evidence="1">
    <location>
        <begin position="242"/>
        <end position="260"/>
    </location>
</feature>
<gene>
    <name evidence="3" type="ORF">AKJ09_08129</name>
</gene>
<organism evidence="3 4">
    <name type="scientific">Labilithrix luteola</name>
    <dbReference type="NCBI Taxonomy" id="1391654"/>
    <lineage>
        <taxon>Bacteria</taxon>
        <taxon>Pseudomonadati</taxon>
        <taxon>Myxococcota</taxon>
        <taxon>Polyangia</taxon>
        <taxon>Polyangiales</taxon>
        <taxon>Labilitrichaceae</taxon>
        <taxon>Labilithrix</taxon>
    </lineage>
</organism>
<feature type="transmembrane region" description="Helical" evidence="2">
    <location>
        <begin position="492"/>
        <end position="512"/>
    </location>
</feature>
<feature type="region of interest" description="Disordered" evidence="1">
    <location>
        <begin position="222"/>
        <end position="280"/>
    </location>
</feature>
<reference evidence="3 4" key="1">
    <citation type="submission" date="2015-08" db="EMBL/GenBank/DDBJ databases">
        <authorList>
            <person name="Babu N.S."/>
            <person name="Beckwith C.J."/>
            <person name="Beseler K.G."/>
            <person name="Brison A."/>
            <person name="Carone J.V."/>
            <person name="Caskin T.P."/>
            <person name="Diamond M."/>
            <person name="Durham M.E."/>
            <person name="Foxe J.M."/>
            <person name="Go M."/>
            <person name="Henderson B.A."/>
            <person name="Jones I.B."/>
            <person name="McGettigan J.A."/>
            <person name="Micheletti S.J."/>
            <person name="Nasrallah M.E."/>
            <person name="Ortiz D."/>
            <person name="Piller C.R."/>
            <person name="Privatt S.R."/>
            <person name="Schneider S.L."/>
            <person name="Sharp S."/>
            <person name="Smith T.C."/>
            <person name="Stanton J.D."/>
            <person name="Ullery H.E."/>
            <person name="Wilson R.J."/>
            <person name="Serrano M.G."/>
            <person name="Buck G."/>
            <person name="Lee V."/>
            <person name="Wang Y."/>
            <person name="Carvalho R."/>
            <person name="Voegtly L."/>
            <person name="Shi R."/>
            <person name="Duckworth R."/>
            <person name="Johnson A."/>
            <person name="Loviza R."/>
            <person name="Walstead R."/>
            <person name="Shah Z."/>
            <person name="Kiflezghi M."/>
            <person name="Wade K."/>
            <person name="Ball S.L."/>
            <person name="Bradley K.W."/>
            <person name="Asai D.J."/>
            <person name="Bowman C.A."/>
            <person name="Russell D.A."/>
            <person name="Pope W.H."/>
            <person name="Jacobs-Sera D."/>
            <person name="Hendrix R.W."/>
            <person name="Hatfull G.F."/>
        </authorList>
    </citation>
    <scope>NUCLEOTIDE SEQUENCE [LARGE SCALE GENOMIC DNA]</scope>
    <source>
        <strain evidence="3 4">DSM 27648</strain>
    </source>
</reference>
<keyword evidence="4" id="KW-1185">Reference proteome</keyword>
<protein>
    <submittedName>
        <fullName evidence="3">Proline-rich protein</fullName>
    </submittedName>
</protein>
<feature type="compositionally biased region" description="Pro residues" evidence="1">
    <location>
        <begin position="222"/>
        <end position="235"/>
    </location>
</feature>
<feature type="compositionally biased region" description="Basic and acidic residues" evidence="1">
    <location>
        <begin position="463"/>
        <end position="472"/>
    </location>
</feature>
<dbReference type="EMBL" id="CP012333">
    <property type="protein sequence ID" value="AKV01466.1"/>
    <property type="molecule type" value="Genomic_DNA"/>
</dbReference>
<accession>A0A0K1Q6K2</accession>
<evidence type="ECO:0000313" key="4">
    <source>
        <dbReference type="Proteomes" id="UP000064967"/>
    </source>
</evidence>
<dbReference type="RefSeq" id="WP_205633914.1">
    <property type="nucleotide sequence ID" value="NZ_CP012333.1"/>
</dbReference>
<proteinExistence type="predicted"/>
<dbReference type="KEGG" id="llu:AKJ09_08129"/>
<feature type="region of interest" description="Disordered" evidence="1">
    <location>
        <begin position="611"/>
        <end position="642"/>
    </location>
</feature>
<name>A0A0K1Q6K2_9BACT</name>
<evidence type="ECO:0000313" key="3">
    <source>
        <dbReference type="EMBL" id="AKV01466.1"/>
    </source>
</evidence>
<sequence length="717" mass="73722">MSALETSITLEEVFAVVETRRVPLAPELAGYLTLEIADGARAMEGEVETRTVYISEEGTVALVRPKREGVTGDAETSVRAILGKLLEASGSPTPALSAAAKRKSGSGLSSLVTELEAALIPVNRAAGRRALARLAREVKRVTLGLGRNASAPSRPSIKRDGEAGTGSMPSFTDEIATARRENQLAAAAAEMNAPDLVNAPAPPARPVPNVGLTPPPIPGAFLPAPQPAPPAPEPAPVRAAPAPAPVHAPAPAPVPAPAPAPAIQALGPMRPPAPSGEKLFGGDEVESLLESFGGPPLGERQMSRDLKAIAGLDPTPPPPGADVIAELTKDLGKGLPKRAPAEGDSVEALLALADASAPITVGTKASAPKTPSPVPPPPVRDMSSAPTLGQELAPPSPLVPSEHLPVFPQAAVPLGPATPPTARLVGGPGPLPPKQQAPASKAKPVPEVSGRREKVTVESPSVTKRDKPRRGESTASHRLPGSRQPRAPRTGFAMIAFTLLILVGAVFAIWTLKPSFFTGAKRKPAPTASVSAAATTPAAPRCKVGLVVSDAPANAEILLRMGQAPLDVERMPVGTRLEFVATAEGYAPRRAIVKAESPWDKGPDGKPRIDVPIQLDPSKAKPGAIDPWPSAEPGSQVGGSGSPGTVHVISNVRGAEVWLLAGLGPEARIEQLRCDADIDVLLAGPPNLRKRLHISDKEITAAQADAQGNKVISVSAK</sequence>
<feature type="region of interest" description="Disordered" evidence="1">
    <location>
        <begin position="362"/>
        <end position="487"/>
    </location>
</feature>
<dbReference type="Proteomes" id="UP000064967">
    <property type="component" value="Chromosome"/>
</dbReference>
<dbReference type="STRING" id="1391654.AKJ09_08129"/>
<feature type="region of interest" description="Disordered" evidence="1">
    <location>
        <begin position="146"/>
        <end position="170"/>
    </location>
</feature>
<keyword evidence="2" id="KW-1133">Transmembrane helix</keyword>